<evidence type="ECO:0008006" key="3">
    <source>
        <dbReference type="Google" id="ProtNLM"/>
    </source>
</evidence>
<accession>A0ABQ4Y9F0</accession>
<reference evidence="1" key="2">
    <citation type="submission" date="2022-01" db="EMBL/GenBank/DDBJ databases">
        <authorList>
            <person name="Yamashiro T."/>
            <person name="Shiraishi A."/>
            <person name="Satake H."/>
            <person name="Nakayama K."/>
        </authorList>
    </citation>
    <scope>NUCLEOTIDE SEQUENCE</scope>
</reference>
<comment type="caution">
    <text evidence="1">The sequence shown here is derived from an EMBL/GenBank/DDBJ whole genome shotgun (WGS) entry which is preliminary data.</text>
</comment>
<name>A0ABQ4Y9F0_9ASTR</name>
<sequence length="106" mass="11470">MGIGTRLEEVDAIATTMGCSIFTTPFVHLGVKVGGAMSRIKSWDDVVAKVSSRLYKWKLKTLSIAIYGEDGALNSPSSLSKRSPWLDIICEVILDENSPGALRISV</sequence>
<dbReference type="Proteomes" id="UP001151760">
    <property type="component" value="Unassembled WGS sequence"/>
</dbReference>
<evidence type="ECO:0000313" key="2">
    <source>
        <dbReference type="Proteomes" id="UP001151760"/>
    </source>
</evidence>
<gene>
    <name evidence="1" type="ORF">Tco_0706856</name>
</gene>
<dbReference type="EMBL" id="BQNB010010199">
    <property type="protein sequence ID" value="GJS74015.1"/>
    <property type="molecule type" value="Genomic_DNA"/>
</dbReference>
<reference evidence="1" key="1">
    <citation type="journal article" date="2022" name="Int. J. Mol. Sci.">
        <title>Draft Genome of Tanacetum Coccineum: Genomic Comparison of Closely Related Tanacetum-Family Plants.</title>
        <authorList>
            <person name="Yamashiro T."/>
            <person name="Shiraishi A."/>
            <person name="Nakayama K."/>
            <person name="Satake H."/>
        </authorList>
    </citation>
    <scope>NUCLEOTIDE SEQUENCE</scope>
</reference>
<protein>
    <recommendedName>
        <fullName evidence="3">RNA-directed DNA polymerase, eukaryota</fullName>
    </recommendedName>
</protein>
<proteinExistence type="predicted"/>
<evidence type="ECO:0000313" key="1">
    <source>
        <dbReference type="EMBL" id="GJS74015.1"/>
    </source>
</evidence>
<dbReference type="PANTHER" id="PTHR33116">
    <property type="entry name" value="REVERSE TRANSCRIPTASE ZINC-BINDING DOMAIN-CONTAINING PROTEIN-RELATED-RELATED"/>
    <property type="match status" value="1"/>
</dbReference>
<dbReference type="PANTHER" id="PTHR33116:SF79">
    <property type="entry name" value="REVERSE TRANSCRIPTASE DOMAIN, ZINC FINGER, CCHC-TYPE-RELATED"/>
    <property type="match status" value="1"/>
</dbReference>
<organism evidence="1 2">
    <name type="scientific">Tanacetum coccineum</name>
    <dbReference type="NCBI Taxonomy" id="301880"/>
    <lineage>
        <taxon>Eukaryota</taxon>
        <taxon>Viridiplantae</taxon>
        <taxon>Streptophyta</taxon>
        <taxon>Embryophyta</taxon>
        <taxon>Tracheophyta</taxon>
        <taxon>Spermatophyta</taxon>
        <taxon>Magnoliopsida</taxon>
        <taxon>eudicotyledons</taxon>
        <taxon>Gunneridae</taxon>
        <taxon>Pentapetalae</taxon>
        <taxon>asterids</taxon>
        <taxon>campanulids</taxon>
        <taxon>Asterales</taxon>
        <taxon>Asteraceae</taxon>
        <taxon>Asteroideae</taxon>
        <taxon>Anthemideae</taxon>
        <taxon>Anthemidinae</taxon>
        <taxon>Tanacetum</taxon>
    </lineage>
</organism>
<keyword evidence="2" id="KW-1185">Reference proteome</keyword>